<dbReference type="PANTHER" id="PTHR12311">
    <property type="entry name" value="ACTIVATOR OF BASAL TRANSCRIPTION 1"/>
    <property type="match status" value="1"/>
</dbReference>
<evidence type="ECO:0000313" key="8">
    <source>
        <dbReference type="Proteomes" id="UP000274922"/>
    </source>
</evidence>
<dbReference type="InterPro" id="IPR035979">
    <property type="entry name" value="RBD_domain_sf"/>
</dbReference>
<keyword evidence="8" id="KW-1185">Reference proteome</keyword>
<dbReference type="AlphaFoldDB" id="A0A4P9XCH2"/>
<dbReference type="EMBL" id="ML014128">
    <property type="protein sequence ID" value="RKP03123.1"/>
    <property type="molecule type" value="Genomic_DNA"/>
</dbReference>
<accession>A0A4P9XCH2</accession>
<dbReference type="InterPro" id="IPR039119">
    <property type="entry name" value="ABT1/Esf2"/>
</dbReference>
<gene>
    <name evidence="7" type="ORF">CXG81DRAFT_3835</name>
</gene>
<feature type="compositionally biased region" description="Basic and acidic residues" evidence="6">
    <location>
        <begin position="1"/>
        <end position="19"/>
    </location>
</feature>
<comment type="subcellular location">
    <subcellularLocation>
        <location evidence="1">Nucleus</location>
        <location evidence="1">Nucleolus</location>
    </subcellularLocation>
</comment>
<proteinExistence type="inferred from homology"/>
<dbReference type="OrthoDB" id="287393at2759"/>
<evidence type="ECO:0000256" key="4">
    <source>
        <dbReference type="ARBA" id="ARBA00023242"/>
    </source>
</evidence>
<feature type="non-terminal residue" evidence="7">
    <location>
        <position position="215"/>
    </location>
</feature>
<keyword evidence="3" id="KW-0694">RNA-binding</keyword>
<comment type="similarity">
    <text evidence="2">Belongs to the ESF2/ABP1 family.</text>
</comment>
<dbReference type="GO" id="GO:0005730">
    <property type="term" value="C:nucleolus"/>
    <property type="evidence" value="ECO:0007669"/>
    <property type="project" value="UniProtKB-SubCell"/>
</dbReference>
<protein>
    <recommendedName>
        <fullName evidence="5">18S rRNA factor 2</fullName>
    </recommendedName>
</protein>
<dbReference type="STRING" id="1555241.A0A4P9XCH2"/>
<dbReference type="GO" id="GO:0000480">
    <property type="term" value="P:endonucleolytic cleavage in 5'-ETS of tricistronic rRNA transcript (SSU-rRNA, 5.8S rRNA, LSU-rRNA)"/>
    <property type="evidence" value="ECO:0007669"/>
    <property type="project" value="TreeGrafter"/>
</dbReference>
<dbReference type="GO" id="GO:0003723">
    <property type="term" value="F:RNA binding"/>
    <property type="evidence" value="ECO:0007669"/>
    <property type="project" value="UniProtKB-KW"/>
</dbReference>
<evidence type="ECO:0000256" key="6">
    <source>
        <dbReference type="SAM" id="MobiDB-lite"/>
    </source>
</evidence>
<evidence type="ECO:0000313" key="7">
    <source>
        <dbReference type="EMBL" id="RKP03123.1"/>
    </source>
</evidence>
<dbReference type="CDD" id="cd12263">
    <property type="entry name" value="RRM_ABT1_like"/>
    <property type="match status" value="1"/>
</dbReference>
<dbReference type="Proteomes" id="UP000274922">
    <property type="component" value="Unassembled WGS sequence"/>
</dbReference>
<sequence length="215" mass="24714">SDTHDDDAQHVSEHEHANDDENDDDGAEGEDAFLHRVRHKEAAPITLKKLMTAPADESEAAEAASGVVYLARVPERITPAVLRQLLSRHASIGRIYLAPEDKKTAHRRNKHRSKAFTYYTEGWIEFTRKRQAKHLAALLNATPIGGPRKMPYHADLWSLKYLPKFKWRHLAEQVAYERKVREQKLQAEIAQSRREVKAIRETASRAQMHERLDSK</sequence>
<feature type="region of interest" description="Disordered" evidence="6">
    <location>
        <begin position="1"/>
        <end position="33"/>
    </location>
</feature>
<dbReference type="GO" id="GO:0034462">
    <property type="term" value="P:small-subunit processome assembly"/>
    <property type="evidence" value="ECO:0007669"/>
    <property type="project" value="TreeGrafter"/>
</dbReference>
<evidence type="ECO:0000256" key="3">
    <source>
        <dbReference type="ARBA" id="ARBA00022884"/>
    </source>
</evidence>
<dbReference type="GO" id="GO:0000472">
    <property type="term" value="P:endonucleolytic cleavage to generate mature 5'-end of SSU-rRNA from (SSU-rRNA, 5.8S rRNA, LSU-rRNA)"/>
    <property type="evidence" value="ECO:0007669"/>
    <property type="project" value="TreeGrafter"/>
</dbReference>
<dbReference type="GO" id="GO:0000447">
    <property type="term" value="P:endonucleolytic cleavage in ITS1 to separate SSU-rRNA from 5.8S rRNA and LSU-rRNA from tricistronic rRNA transcript (SSU-rRNA, 5.8S rRNA, LSU-rRNA)"/>
    <property type="evidence" value="ECO:0007669"/>
    <property type="project" value="TreeGrafter"/>
</dbReference>
<organism evidence="7 8">
    <name type="scientific">Caulochytrium protostelioides</name>
    <dbReference type="NCBI Taxonomy" id="1555241"/>
    <lineage>
        <taxon>Eukaryota</taxon>
        <taxon>Fungi</taxon>
        <taxon>Fungi incertae sedis</taxon>
        <taxon>Chytridiomycota</taxon>
        <taxon>Chytridiomycota incertae sedis</taxon>
        <taxon>Chytridiomycetes</taxon>
        <taxon>Caulochytriales</taxon>
        <taxon>Caulochytriaceae</taxon>
        <taxon>Caulochytrium</taxon>
    </lineage>
</organism>
<evidence type="ECO:0000256" key="2">
    <source>
        <dbReference type="ARBA" id="ARBA00005819"/>
    </source>
</evidence>
<evidence type="ECO:0000256" key="5">
    <source>
        <dbReference type="ARBA" id="ARBA00032634"/>
    </source>
</evidence>
<dbReference type="Gene3D" id="3.30.70.330">
    <property type="match status" value="1"/>
</dbReference>
<feature type="compositionally biased region" description="Acidic residues" evidence="6">
    <location>
        <begin position="20"/>
        <end position="31"/>
    </location>
</feature>
<name>A0A4P9XCH2_9FUNG</name>
<evidence type="ECO:0000256" key="1">
    <source>
        <dbReference type="ARBA" id="ARBA00004604"/>
    </source>
</evidence>
<keyword evidence="4" id="KW-0539">Nucleus</keyword>
<dbReference type="InterPro" id="IPR012677">
    <property type="entry name" value="Nucleotide-bd_a/b_plait_sf"/>
</dbReference>
<dbReference type="SUPFAM" id="SSF54928">
    <property type="entry name" value="RNA-binding domain, RBD"/>
    <property type="match status" value="1"/>
</dbReference>
<feature type="non-terminal residue" evidence="7">
    <location>
        <position position="1"/>
    </location>
</feature>
<reference evidence="8" key="1">
    <citation type="journal article" date="2018" name="Nat. Microbiol.">
        <title>Leveraging single-cell genomics to expand the fungal tree of life.</title>
        <authorList>
            <person name="Ahrendt S.R."/>
            <person name="Quandt C.A."/>
            <person name="Ciobanu D."/>
            <person name="Clum A."/>
            <person name="Salamov A."/>
            <person name="Andreopoulos B."/>
            <person name="Cheng J.F."/>
            <person name="Woyke T."/>
            <person name="Pelin A."/>
            <person name="Henrissat B."/>
            <person name="Reynolds N.K."/>
            <person name="Benny G.L."/>
            <person name="Smith M.E."/>
            <person name="James T.Y."/>
            <person name="Grigoriev I.V."/>
        </authorList>
    </citation>
    <scope>NUCLEOTIDE SEQUENCE [LARGE SCALE GENOMIC DNA]</scope>
    <source>
        <strain evidence="8">ATCC 52028</strain>
    </source>
</reference>
<dbReference type="PANTHER" id="PTHR12311:SF7">
    <property type="entry name" value="ACTIVATOR OF BASAL TRANSCRIPTION 1"/>
    <property type="match status" value="1"/>
</dbReference>
<dbReference type="InterPro" id="IPR034353">
    <property type="entry name" value="ABT1/ESF2_RRM"/>
</dbReference>